<feature type="binding site" evidence="9">
    <location>
        <position position="78"/>
    </location>
    <ligand>
        <name>ATP</name>
        <dbReference type="ChEBI" id="CHEBI:30616"/>
    </ligand>
</feature>
<evidence type="ECO:0000256" key="1">
    <source>
        <dbReference type="ARBA" id="ARBA00012513"/>
    </source>
</evidence>
<dbReference type="PROSITE" id="PS50011">
    <property type="entry name" value="PROTEIN_KINASE_DOM"/>
    <property type="match status" value="1"/>
</dbReference>
<keyword evidence="3" id="KW-0808">Transferase</keyword>
<feature type="compositionally biased region" description="Low complexity" evidence="10">
    <location>
        <begin position="329"/>
        <end position="349"/>
    </location>
</feature>
<dbReference type="Gene3D" id="1.10.510.10">
    <property type="entry name" value="Transferase(Phosphotransferase) domain 1"/>
    <property type="match status" value="1"/>
</dbReference>
<gene>
    <name evidence="13" type="ORF">KME15_03640</name>
</gene>
<keyword evidence="11" id="KW-0812">Transmembrane</keyword>
<keyword evidence="11" id="KW-0472">Membrane</keyword>
<dbReference type="SMART" id="SM00220">
    <property type="entry name" value="S_TKc"/>
    <property type="match status" value="1"/>
</dbReference>
<dbReference type="CDD" id="cd14014">
    <property type="entry name" value="STKc_PknB_like"/>
    <property type="match status" value="1"/>
</dbReference>
<evidence type="ECO:0000256" key="2">
    <source>
        <dbReference type="ARBA" id="ARBA00022527"/>
    </source>
</evidence>
<keyword evidence="6 9" id="KW-0067">ATP-binding</keyword>
<dbReference type="InterPro" id="IPR000719">
    <property type="entry name" value="Prot_kinase_dom"/>
</dbReference>
<evidence type="ECO:0000256" key="5">
    <source>
        <dbReference type="ARBA" id="ARBA00022777"/>
    </source>
</evidence>
<sequence length="519" mass="55876">MEIYCTRPGCPRPVNPYPDLDSKATLKASRQRYCTTCGMELILKDRYIPLKLLGRGGFGAAFLARDRYTPAMRLSVVKQFQPAGDLTPDQLHLAQNLFEREGEVLEDLGKHPQIPDLYAFFEIDPPPGGAAGQPNKFFYLVQEYIDGQTLEETLERTGTFSEAEITQLLLEILPVLKFVHESGSIHRDIKPSNIIRRRDGVYYLLDFGAVKQVTSGAAVGAQPGRSTGIYSMGFAPPEQMRGDRVYPATDLYALAVTCVMLLTGKDPADLYDNYSDRWNWRAYTQVSDRLEAVLNRLLQAAPNQRFQSAAEVLQALKPAATPQPAHSTAVQSSPAQAPSVPSASARPAVPQTPSPSPRPTPLPNVQPAIAQPAVTQPPSLGKRGSMRRPARSFSLGELIGSAAFTGSETGLVAIAAASLLGTAAPTWLIATGVAIAGLVVAQYFRWIEKVDLLIIGAVTLGIVAFFPALHAIPALGLTAGAALSQVLSVLAPLVILSGLGVVAIALVFRLIYTLLSRLL</sequence>
<dbReference type="EC" id="2.7.11.1" evidence="1"/>
<organism evidence="13 14">
    <name type="scientific">Drouetiella hepatica Uher 2000/2452</name>
    <dbReference type="NCBI Taxonomy" id="904376"/>
    <lineage>
        <taxon>Bacteria</taxon>
        <taxon>Bacillati</taxon>
        <taxon>Cyanobacteriota</taxon>
        <taxon>Cyanophyceae</taxon>
        <taxon>Oculatellales</taxon>
        <taxon>Oculatellaceae</taxon>
        <taxon>Drouetiella</taxon>
    </lineage>
</organism>
<dbReference type="PANTHER" id="PTHR24363:SF0">
    <property type="entry name" value="SERINE_THREONINE KINASE LIKE DOMAIN CONTAINING 1"/>
    <property type="match status" value="1"/>
</dbReference>
<keyword evidence="5 13" id="KW-0418">Kinase</keyword>
<dbReference type="PANTHER" id="PTHR24363">
    <property type="entry name" value="SERINE/THREONINE PROTEIN KINASE"/>
    <property type="match status" value="1"/>
</dbReference>
<dbReference type="Gene3D" id="3.30.200.20">
    <property type="entry name" value="Phosphorylase Kinase, domain 1"/>
    <property type="match status" value="1"/>
</dbReference>
<evidence type="ECO:0000313" key="14">
    <source>
        <dbReference type="Proteomes" id="UP000757435"/>
    </source>
</evidence>
<comment type="caution">
    <text evidence="13">The sequence shown here is derived from an EMBL/GenBank/DDBJ whole genome shotgun (WGS) entry which is preliminary data.</text>
</comment>
<evidence type="ECO:0000256" key="6">
    <source>
        <dbReference type="ARBA" id="ARBA00022840"/>
    </source>
</evidence>
<comment type="catalytic activity">
    <reaction evidence="8">
        <text>L-seryl-[protein] + ATP = O-phospho-L-seryl-[protein] + ADP + H(+)</text>
        <dbReference type="Rhea" id="RHEA:17989"/>
        <dbReference type="Rhea" id="RHEA-COMP:9863"/>
        <dbReference type="Rhea" id="RHEA-COMP:11604"/>
        <dbReference type="ChEBI" id="CHEBI:15378"/>
        <dbReference type="ChEBI" id="CHEBI:29999"/>
        <dbReference type="ChEBI" id="CHEBI:30616"/>
        <dbReference type="ChEBI" id="CHEBI:83421"/>
        <dbReference type="ChEBI" id="CHEBI:456216"/>
        <dbReference type="EC" id="2.7.11.1"/>
    </reaction>
</comment>
<dbReference type="AlphaFoldDB" id="A0A951UKM5"/>
<dbReference type="InterPro" id="IPR017441">
    <property type="entry name" value="Protein_kinase_ATP_BS"/>
</dbReference>
<keyword evidence="4 9" id="KW-0547">Nucleotide-binding</keyword>
<dbReference type="GO" id="GO:0005524">
    <property type="term" value="F:ATP binding"/>
    <property type="evidence" value="ECO:0007669"/>
    <property type="project" value="UniProtKB-UniRule"/>
</dbReference>
<evidence type="ECO:0000256" key="10">
    <source>
        <dbReference type="SAM" id="MobiDB-lite"/>
    </source>
</evidence>
<dbReference type="SUPFAM" id="SSF56112">
    <property type="entry name" value="Protein kinase-like (PK-like)"/>
    <property type="match status" value="1"/>
</dbReference>
<evidence type="ECO:0000313" key="13">
    <source>
        <dbReference type="EMBL" id="MBW4657741.1"/>
    </source>
</evidence>
<keyword evidence="2" id="KW-0723">Serine/threonine-protein kinase</keyword>
<evidence type="ECO:0000256" key="8">
    <source>
        <dbReference type="ARBA" id="ARBA00048679"/>
    </source>
</evidence>
<reference evidence="13" key="1">
    <citation type="submission" date="2021-05" db="EMBL/GenBank/DDBJ databases">
        <authorList>
            <person name="Pietrasiak N."/>
            <person name="Ward R."/>
            <person name="Stajich J.E."/>
            <person name="Kurbessoian T."/>
        </authorList>
    </citation>
    <scope>NUCLEOTIDE SEQUENCE</scope>
    <source>
        <strain evidence="13">UHER 2000/2452</strain>
    </source>
</reference>
<keyword evidence="11" id="KW-1133">Transmembrane helix</keyword>
<dbReference type="PROSITE" id="PS00107">
    <property type="entry name" value="PROTEIN_KINASE_ATP"/>
    <property type="match status" value="1"/>
</dbReference>
<dbReference type="EMBL" id="JAHHHD010000002">
    <property type="protein sequence ID" value="MBW4657741.1"/>
    <property type="molecule type" value="Genomic_DNA"/>
</dbReference>
<dbReference type="Proteomes" id="UP000757435">
    <property type="component" value="Unassembled WGS sequence"/>
</dbReference>
<evidence type="ECO:0000256" key="3">
    <source>
        <dbReference type="ARBA" id="ARBA00022679"/>
    </source>
</evidence>
<feature type="transmembrane region" description="Helical" evidence="11">
    <location>
        <begin position="451"/>
        <end position="469"/>
    </location>
</feature>
<feature type="domain" description="Protein kinase" evidence="12">
    <location>
        <begin position="47"/>
        <end position="320"/>
    </location>
</feature>
<evidence type="ECO:0000256" key="11">
    <source>
        <dbReference type="SAM" id="Phobius"/>
    </source>
</evidence>
<name>A0A951UKM5_9CYAN</name>
<reference evidence="13" key="2">
    <citation type="journal article" date="2022" name="Microbiol. Resour. Announc.">
        <title>Metagenome Sequencing to Explore Phylogenomics of Terrestrial Cyanobacteria.</title>
        <authorList>
            <person name="Ward R.D."/>
            <person name="Stajich J.E."/>
            <person name="Johansen J.R."/>
            <person name="Huntemann M."/>
            <person name="Clum A."/>
            <person name="Foster B."/>
            <person name="Foster B."/>
            <person name="Roux S."/>
            <person name="Palaniappan K."/>
            <person name="Varghese N."/>
            <person name="Mukherjee S."/>
            <person name="Reddy T.B.K."/>
            <person name="Daum C."/>
            <person name="Copeland A."/>
            <person name="Chen I.A."/>
            <person name="Ivanova N.N."/>
            <person name="Kyrpides N.C."/>
            <person name="Shapiro N."/>
            <person name="Eloe-Fadrosh E.A."/>
            <person name="Pietrasiak N."/>
        </authorList>
    </citation>
    <scope>NUCLEOTIDE SEQUENCE</scope>
    <source>
        <strain evidence="13">UHER 2000/2452</strain>
    </source>
</reference>
<feature type="transmembrane region" description="Helical" evidence="11">
    <location>
        <begin position="489"/>
        <end position="512"/>
    </location>
</feature>
<accession>A0A951UKM5</accession>
<dbReference type="InterPro" id="IPR011009">
    <property type="entry name" value="Kinase-like_dom_sf"/>
</dbReference>
<dbReference type="Pfam" id="PF00069">
    <property type="entry name" value="Pkinase"/>
    <property type="match status" value="1"/>
</dbReference>
<comment type="catalytic activity">
    <reaction evidence="7">
        <text>L-threonyl-[protein] + ATP = O-phospho-L-threonyl-[protein] + ADP + H(+)</text>
        <dbReference type="Rhea" id="RHEA:46608"/>
        <dbReference type="Rhea" id="RHEA-COMP:11060"/>
        <dbReference type="Rhea" id="RHEA-COMP:11605"/>
        <dbReference type="ChEBI" id="CHEBI:15378"/>
        <dbReference type="ChEBI" id="CHEBI:30013"/>
        <dbReference type="ChEBI" id="CHEBI:30616"/>
        <dbReference type="ChEBI" id="CHEBI:61977"/>
        <dbReference type="ChEBI" id="CHEBI:456216"/>
        <dbReference type="EC" id="2.7.11.1"/>
    </reaction>
</comment>
<evidence type="ECO:0000256" key="9">
    <source>
        <dbReference type="PROSITE-ProRule" id="PRU10141"/>
    </source>
</evidence>
<dbReference type="NCBIfam" id="NF045510">
    <property type="entry name" value="4Cys_prefix_kin"/>
    <property type="match status" value="1"/>
</dbReference>
<feature type="transmembrane region" description="Helical" evidence="11">
    <location>
        <begin position="426"/>
        <end position="444"/>
    </location>
</feature>
<proteinExistence type="predicted"/>
<dbReference type="GO" id="GO:0004674">
    <property type="term" value="F:protein serine/threonine kinase activity"/>
    <property type="evidence" value="ECO:0007669"/>
    <property type="project" value="UniProtKB-KW"/>
</dbReference>
<protein>
    <recommendedName>
        <fullName evidence="1">non-specific serine/threonine protein kinase</fullName>
        <ecNumber evidence="1">2.7.11.1</ecNumber>
    </recommendedName>
</protein>
<feature type="region of interest" description="Disordered" evidence="10">
    <location>
        <begin position="319"/>
        <end position="387"/>
    </location>
</feature>
<evidence type="ECO:0000259" key="12">
    <source>
        <dbReference type="PROSITE" id="PS50011"/>
    </source>
</evidence>
<evidence type="ECO:0000256" key="7">
    <source>
        <dbReference type="ARBA" id="ARBA00047899"/>
    </source>
</evidence>
<evidence type="ECO:0000256" key="4">
    <source>
        <dbReference type="ARBA" id="ARBA00022741"/>
    </source>
</evidence>
<feature type="compositionally biased region" description="Pro residues" evidence="10">
    <location>
        <begin position="350"/>
        <end position="364"/>
    </location>
</feature>